<accession>A0A3D8S0S7</accession>
<evidence type="ECO:0000313" key="3">
    <source>
        <dbReference type="Proteomes" id="UP000256645"/>
    </source>
</evidence>
<evidence type="ECO:0008006" key="4">
    <source>
        <dbReference type="Google" id="ProtNLM"/>
    </source>
</evidence>
<name>A0A3D8S0S7_9HELO</name>
<evidence type="ECO:0000313" key="2">
    <source>
        <dbReference type="EMBL" id="RDW79913.1"/>
    </source>
</evidence>
<protein>
    <recommendedName>
        <fullName evidence="4">Hydrophobin</fullName>
    </recommendedName>
</protein>
<dbReference type="AlphaFoldDB" id="A0A3D8S0S7"/>
<evidence type="ECO:0000256" key="1">
    <source>
        <dbReference type="SAM" id="Phobius"/>
    </source>
</evidence>
<dbReference type="EMBL" id="PDLM01000004">
    <property type="protein sequence ID" value="RDW79913.1"/>
    <property type="molecule type" value="Genomic_DNA"/>
</dbReference>
<comment type="caution">
    <text evidence="2">The sequence shown here is derived from an EMBL/GenBank/DDBJ whole genome shotgun (WGS) entry which is preliminary data.</text>
</comment>
<organism evidence="2 3">
    <name type="scientific">Coleophoma cylindrospora</name>
    <dbReference type="NCBI Taxonomy" id="1849047"/>
    <lineage>
        <taxon>Eukaryota</taxon>
        <taxon>Fungi</taxon>
        <taxon>Dikarya</taxon>
        <taxon>Ascomycota</taxon>
        <taxon>Pezizomycotina</taxon>
        <taxon>Leotiomycetes</taxon>
        <taxon>Helotiales</taxon>
        <taxon>Dermateaceae</taxon>
        <taxon>Coleophoma</taxon>
    </lineage>
</organism>
<proteinExistence type="predicted"/>
<gene>
    <name evidence="2" type="ORF">BP6252_04551</name>
</gene>
<sequence length="151" mass="15952">MLRNSQIMQYHIISFLLFSPFCTALPFAGLLEDLDTLLGAGSCPSSLNTLLTPLIPKDLLSGLSPLLNNPPSLLVTNTTRAEQPICNPVNQGTLLCCDEALSGDQKVVVGLAQCLNYGLNGNAINGFGCSKSTSGSCKGYELPLCCQTLTL</sequence>
<feature type="transmembrane region" description="Helical" evidence="1">
    <location>
        <begin position="12"/>
        <end position="31"/>
    </location>
</feature>
<dbReference type="Proteomes" id="UP000256645">
    <property type="component" value="Unassembled WGS sequence"/>
</dbReference>
<keyword evidence="1" id="KW-1133">Transmembrane helix</keyword>
<keyword evidence="3" id="KW-1185">Reference proteome</keyword>
<keyword evidence="1" id="KW-0472">Membrane</keyword>
<reference evidence="2 3" key="1">
    <citation type="journal article" date="2018" name="IMA Fungus">
        <title>IMA Genome-F 9: Draft genome sequence of Annulohypoxylon stygium, Aspergillus mulundensis, Berkeleyomyces basicola (syn. Thielaviopsis basicola), Ceratocystis smalleyi, two Cercospora beticola strains, Coleophoma cylindrospora, Fusarium fracticaudum, Phialophora cf. hyalina, and Morchella septimelata.</title>
        <authorList>
            <person name="Wingfield B.D."/>
            <person name="Bills G.F."/>
            <person name="Dong Y."/>
            <person name="Huang W."/>
            <person name="Nel W.J."/>
            <person name="Swalarsk-Parry B.S."/>
            <person name="Vaghefi N."/>
            <person name="Wilken P.M."/>
            <person name="An Z."/>
            <person name="de Beer Z.W."/>
            <person name="De Vos L."/>
            <person name="Chen L."/>
            <person name="Duong T.A."/>
            <person name="Gao Y."/>
            <person name="Hammerbacher A."/>
            <person name="Kikkert J.R."/>
            <person name="Li Y."/>
            <person name="Li H."/>
            <person name="Li K."/>
            <person name="Li Q."/>
            <person name="Liu X."/>
            <person name="Ma X."/>
            <person name="Naidoo K."/>
            <person name="Pethybridge S.J."/>
            <person name="Sun J."/>
            <person name="Steenkamp E.T."/>
            <person name="van der Nest M.A."/>
            <person name="van Wyk S."/>
            <person name="Wingfield M.J."/>
            <person name="Xiong C."/>
            <person name="Yue Q."/>
            <person name="Zhang X."/>
        </authorList>
    </citation>
    <scope>NUCLEOTIDE SEQUENCE [LARGE SCALE GENOMIC DNA]</scope>
    <source>
        <strain evidence="2 3">BP6252</strain>
    </source>
</reference>
<keyword evidence="1" id="KW-0812">Transmembrane</keyword>